<reference evidence="2" key="1">
    <citation type="submission" date="2019-08" db="EMBL/GenBank/DDBJ databases">
        <title>Complete Genome Sequence of the Polysaccharide-Degrading Rumen Bacterium Pseudobutyrivibrio xylanivorans MA3014.</title>
        <authorList>
            <person name="Palevich N."/>
            <person name="Maclean P.H."/>
            <person name="Kelly W.J."/>
            <person name="Leahy S.C."/>
            <person name="Rakonjac J."/>
            <person name="Attwood G.T."/>
        </authorList>
    </citation>
    <scope>NUCLEOTIDE SEQUENCE [LARGE SCALE GENOMIC DNA]</scope>
    <source>
        <strain evidence="2">MA3014</strain>
    </source>
</reference>
<organism evidence="1 2">
    <name type="scientific">Pseudobutyrivibrio xylanivorans</name>
    <dbReference type="NCBI Taxonomy" id="185007"/>
    <lineage>
        <taxon>Bacteria</taxon>
        <taxon>Bacillati</taxon>
        <taxon>Bacillota</taxon>
        <taxon>Clostridia</taxon>
        <taxon>Lachnospirales</taxon>
        <taxon>Lachnospiraceae</taxon>
        <taxon>Pseudobutyrivibrio</taxon>
    </lineage>
</organism>
<gene>
    <name evidence="1" type="ORF">FXF36_05505</name>
</gene>
<name>A0A5P6VPT2_PSEXY</name>
<evidence type="ECO:0000313" key="2">
    <source>
        <dbReference type="Proteomes" id="UP000327030"/>
    </source>
</evidence>
<accession>A0A5P6VPT2</accession>
<dbReference type="SUPFAM" id="SSF52540">
    <property type="entry name" value="P-loop containing nucleoside triphosphate hydrolases"/>
    <property type="match status" value="1"/>
</dbReference>
<dbReference type="AlphaFoldDB" id="A0A5P6VPT2"/>
<evidence type="ECO:0000313" key="1">
    <source>
        <dbReference type="EMBL" id="QFJ54348.1"/>
    </source>
</evidence>
<dbReference type="Proteomes" id="UP000327030">
    <property type="component" value="Chromosome 1"/>
</dbReference>
<dbReference type="OrthoDB" id="5593847at2"/>
<dbReference type="KEGG" id="pxv:FXF36_05505"/>
<protein>
    <submittedName>
        <fullName evidence="1">AAA family ATPase</fullName>
    </submittedName>
</protein>
<dbReference type="Gene3D" id="3.40.50.300">
    <property type="entry name" value="P-loop containing nucleotide triphosphate hydrolases"/>
    <property type="match status" value="1"/>
</dbReference>
<dbReference type="RefSeq" id="WP_151622841.1">
    <property type="nucleotide sequence ID" value="NZ_CP043028.1"/>
</dbReference>
<dbReference type="InterPro" id="IPR027417">
    <property type="entry name" value="P-loop_NTPase"/>
</dbReference>
<dbReference type="EMBL" id="CP043028">
    <property type="protein sequence ID" value="QFJ54348.1"/>
    <property type="molecule type" value="Genomic_DNA"/>
</dbReference>
<dbReference type="InterPro" id="IPR008868">
    <property type="entry name" value="TniB"/>
</dbReference>
<proteinExistence type="predicted"/>
<sequence length="411" mass="46298">MKIFSELEMPTALMSRERLLNELKMIPNYDESIRNLDAANRLMAATDLYKVYYPSEMSIEIYNRLYISTALSLKKKNSRLAVIQKNANFMVMQGKAEYKGIIGGSDSFSIVGTSGIGKSAAIQKSIELIAPEPVIEYGIIKIIPCLQVQCPFDASPKGMLLSVLKAVDDYIGTSYYKNSQRAGVTTDILIGTVSQVCINHIGLLIIDEIQHVFGHKNGVLLINLITQLINISGVSICMVGTEESILFFEKAMQLARRSLGMKYSVLQYDDYFKKLCELLFSFQYTKYKTDINEAIIQWLYDHSGGVVSVLVSIIHDANEIAILGGEEKLSMNILSLSYERRISMLHKYLETKKTSTTKPKKKKSFIYTEKEEISSYEYTSLQELIQTAKDKGVDSVSYLKDFVVIEEVSVQ</sequence>
<dbReference type="Pfam" id="PF05621">
    <property type="entry name" value="TniB"/>
    <property type="match status" value="1"/>
</dbReference>